<dbReference type="AlphaFoldDB" id="A0A5B8MV93"/>
<organism evidence="3 4">
    <name type="scientific">Chloropicon primus</name>
    <dbReference type="NCBI Taxonomy" id="1764295"/>
    <lineage>
        <taxon>Eukaryota</taxon>
        <taxon>Viridiplantae</taxon>
        <taxon>Chlorophyta</taxon>
        <taxon>Chloropicophyceae</taxon>
        <taxon>Chloropicales</taxon>
        <taxon>Chloropicaceae</taxon>
        <taxon>Chloropicon</taxon>
    </lineage>
</organism>
<feature type="compositionally biased region" description="Low complexity" evidence="2">
    <location>
        <begin position="184"/>
        <end position="198"/>
    </location>
</feature>
<keyword evidence="1" id="KW-0175">Coiled coil</keyword>
<sequence>MSQSTALRKRVHGLHGGKKLGAKRLEDITNVHNNKTNKSDGYGTVKKVGHKDGKGGRGKVASSKNEDDAWDAWDSWTDTATKTFQGVTKLVTEDGRPNLASPQNAVNQVGAGAIYHNGNVISTSTSRKAKSVSKDISALKSQGFKAFSSITKAANSFALAIEETIDEGIKEVSKTFDLKPNRLSPRTRGPTPSTSSPTCGARTAGRVGLLSPKESSPPLASGESAAARRSPESEASRPTALTALEKLNRHTTESTEKNYLGQLWTKEVGDILNGFNGMTLSLGTAGSAIKNSPENKEILQRLHTKAMEKQSQLESSKKEVIAQKLEAKKLQNRNTKLEKHIHKFKSECENLKKENSVLKSRVDDVTSQEDAAALQLGKQLQILLEEKAKLQRENQRLLSENNGLQELLSYAIPSGDPEGGEQDEGAMDLQQQEFCPEESWAGQH</sequence>
<name>A0A5B8MV93_9CHLO</name>
<feature type="region of interest" description="Disordered" evidence="2">
    <location>
        <begin position="176"/>
        <end position="238"/>
    </location>
</feature>
<feature type="region of interest" description="Disordered" evidence="2">
    <location>
        <begin position="1"/>
        <end position="20"/>
    </location>
</feature>
<evidence type="ECO:0000313" key="4">
    <source>
        <dbReference type="Proteomes" id="UP000316726"/>
    </source>
</evidence>
<evidence type="ECO:0000313" key="3">
    <source>
        <dbReference type="EMBL" id="QDZ24277.1"/>
    </source>
</evidence>
<evidence type="ECO:0000256" key="1">
    <source>
        <dbReference type="SAM" id="Coils"/>
    </source>
</evidence>
<gene>
    <name evidence="3" type="ORF">A3770_13p67950</name>
</gene>
<feature type="region of interest" description="Disordered" evidence="2">
    <location>
        <begin position="32"/>
        <end position="68"/>
    </location>
</feature>
<evidence type="ECO:0000256" key="2">
    <source>
        <dbReference type="SAM" id="MobiDB-lite"/>
    </source>
</evidence>
<dbReference type="EMBL" id="CP031046">
    <property type="protein sequence ID" value="QDZ24277.1"/>
    <property type="molecule type" value="Genomic_DNA"/>
</dbReference>
<protein>
    <submittedName>
        <fullName evidence="3">Uncharacterized protein</fullName>
    </submittedName>
</protein>
<dbReference type="Proteomes" id="UP000316726">
    <property type="component" value="Chromosome 13"/>
</dbReference>
<keyword evidence="4" id="KW-1185">Reference proteome</keyword>
<feature type="compositionally biased region" description="Basic residues" evidence="2">
    <location>
        <begin position="7"/>
        <end position="20"/>
    </location>
</feature>
<feature type="coiled-coil region" evidence="1">
    <location>
        <begin position="299"/>
        <end position="407"/>
    </location>
</feature>
<dbReference type="OrthoDB" id="514819at2759"/>
<proteinExistence type="predicted"/>
<feature type="region of interest" description="Disordered" evidence="2">
    <location>
        <begin position="408"/>
        <end position="444"/>
    </location>
</feature>
<accession>A0A5B8MV93</accession>
<reference evidence="3 4" key="1">
    <citation type="submission" date="2018-07" db="EMBL/GenBank/DDBJ databases">
        <title>The complete nuclear genome of the prasinophyte Chloropicon primus (CCMP1205).</title>
        <authorList>
            <person name="Pombert J.-F."/>
            <person name="Otis C."/>
            <person name="Turmel M."/>
            <person name="Lemieux C."/>
        </authorList>
    </citation>
    <scope>NUCLEOTIDE SEQUENCE [LARGE SCALE GENOMIC DNA]</scope>
    <source>
        <strain evidence="3 4">CCMP1205</strain>
    </source>
</reference>